<dbReference type="AlphaFoldDB" id="A0A4R9GRM7"/>
<feature type="chain" id="PRO_5020439638" description="Lipoprotein" evidence="1">
    <location>
        <begin position="27"/>
        <end position="133"/>
    </location>
</feature>
<reference evidence="2" key="1">
    <citation type="journal article" date="2019" name="PLoS Negl. Trop. Dis.">
        <title>Revisiting the worldwide diversity of Leptospira species in the environment.</title>
        <authorList>
            <person name="Vincent A.T."/>
            <person name="Schiettekatte O."/>
            <person name="Bourhy P."/>
            <person name="Veyrier F.J."/>
            <person name="Picardeau M."/>
        </authorList>
    </citation>
    <scope>NUCLEOTIDE SEQUENCE [LARGE SCALE GENOMIC DNA]</scope>
    <source>
        <strain evidence="2">SCS5</strain>
    </source>
</reference>
<gene>
    <name evidence="2" type="ORF">EHO61_05605</name>
</gene>
<organism evidence="2 3">
    <name type="scientific">Leptospira fluminis</name>
    <dbReference type="NCBI Taxonomy" id="2484979"/>
    <lineage>
        <taxon>Bacteria</taxon>
        <taxon>Pseudomonadati</taxon>
        <taxon>Spirochaetota</taxon>
        <taxon>Spirochaetia</taxon>
        <taxon>Leptospirales</taxon>
        <taxon>Leptospiraceae</taxon>
        <taxon>Leptospira</taxon>
    </lineage>
</organism>
<dbReference type="EMBL" id="RQEV01000007">
    <property type="protein sequence ID" value="TGK19991.1"/>
    <property type="molecule type" value="Genomic_DNA"/>
</dbReference>
<proteinExistence type="predicted"/>
<evidence type="ECO:0000313" key="3">
    <source>
        <dbReference type="Proteomes" id="UP000297855"/>
    </source>
</evidence>
<dbReference type="OrthoDB" id="342588at2"/>
<sequence length="133" mass="14582">MSLPSFKAIILSLSLGILCSCATASAGLSTSTVPMADKKYTVLGPVEGRKYWVTFDIAIIGIPLKTPPVDALLEELQKEKEADALINLRYWTDKFIIGFLTVNRLHISAEAVRFDAAPIPPIPNTTEPKRRGR</sequence>
<dbReference type="Proteomes" id="UP000297855">
    <property type="component" value="Unassembled WGS sequence"/>
</dbReference>
<dbReference type="RefSeq" id="WP_135812659.1">
    <property type="nucleotide sequence ID" value="NZ_RQEV01000007.1"/>
</dbReference>
<dbReference type="NCBIfam" id="NF047814">
    <property type="entry name" value="LIC20211_lipo"/>
    <property type="match status" value="1"/>
</dbReference>
<keyword evidence="3" id="KW-1185">Reference proteome</keyword>
<protein>
    <recommendedName>
        <fullName evidence="4">Lipoprotein</fullName>
    </recommendedName>
</protein>
<name>A0A4R9GRM7_9LEPT</name>
<evidence type="ECO:0000313" key="2">
    <source>
        <dbReference type="EMBL" id="TGK19991.1"/>
    </source>
</evidence>
<dbReference type="PROSITE" id="PS51257">
    <property type="entry name" value="PROKAR_LIPOPROTEIN"/>
    <property type="match status" value="1"/>
</dbReference>
<feature type="signal peptide" evidence="1">
    <location>
        <begin position="1"/>
        <end position="26"/>
    </location>
</feature>
<keyword evidence="1" id="KW-0732">Signal</keyword>
<evidence type="ECO:0008006" key="4">
    <source>
        <dbReference type="Google" id="ProtNLM"/>
    </source>
</evidence>
<accession>A0A4R9GRM7</accession>
<evidence type="ECO:0000256" key="1">
    <source>
        <dbReference type="SAM" id="SignalP"/>
    </source>
</evidence>
<comment type="caution">
    <text evidence="2">The sequence shown here is derived from an EMBL/GenBank/DDBJ whole genome shotgun (WGS) entry which is preliminary data.</text>
</comment>